<keyword evidence="7" id="KW-0966">Cell projection</keyword>
<name>Q4JMR1_9BACT</name>
<keyword evidence="4" id="KW-0238">DNA-binding</keyword>
<dbReference type="SUPFAM" id="SSF52540">
    <property type="entry name" value="P-loop containing nucleoside triphosphate hydrolases"/>
    <property type="match status" value="1"/>
</dbReference>
<keyword evidence="1" id="KW-0547">Nucleotide-binding</keyword>
<evidence type="ECO:0000256" key="5">
    <source>
        <dbReference type="ARBA" id="ARBA00023163"/>
    </source>
</evidence>
<proteinExistence type="predicted"/>
<dbReference type="InterPro" id="IPR002197">
    <property type="entry name" value="HTH_Fis"/>
</dbReference>
<dbReference type="InterPro" id="IPR027417">
    <property type="entry name" value="P-loop_NTPase"/>
</dbReference>
<keyword evidence="2" id="KW-0067">ATP-binding</keyword>
<dbReference type="EMBL" id="DQ068068">
    <property type="protein sequence ID" value="AAY87252.1"/>
    <property type="molecule type" value="Genomic_DNA"/>
</dbReference>
<dbReference type="PANTHER" id="PTHR32071">
    <property type="entry name" value="TRANSCRIPTIONAL REGULATORY PROTEIN"/>
    <property type="match status" value="1"/>
</dbReference>
<accession>Q4JMR1</accession>
<sequence>MSSSPVDDVIVGQSAPAKELKNLINVVAGAPTSVLVLGETGSGKELVARAIHEASGRRGRLVSVNCAAIPAELLESEIFGHEKGAFTGADKPREGRVELAKGGTLFLDEIGDMPLPLQSKLLRVLENRKIQRVGGNDEIEVDFRLVCATHQNIKARVDEGAFRADLYYRINVFPIHVPSLAERQVDIPQIACAVMEQLANASGGTLPNLDESALGELARYPWPGNVRELRNVLERAIVMFPDQTVTATQVRENLLRMKAPERSEEMEALWDASQELSGIDIVNDSSEPPLPHPAHYADWFSYFDNIDLRRHLRDIEVVLIEAALEKCDGMVSQAAEALKLRRTTLIEKMKKLMIERPSAGESSSGTD</sequence>
<dbReference type="Gene3D" id="1.10.8.60">
    <property type="match status" value="1"/>
</dbReference>
<evidence type="ECO:0000313" key="7">
    <source>
        <dbReference type="EMBL" id="AAY87252.1"/>
    </source>
</evidence>
<dbReference type="InterPro" id="IPR025944">
    <property type="entry name" value="Sigma_54_int_dom_CS"/>
</dbReference>
<dbReference type="CDD" id="cd00009">
    <property type="entry name" value="AAA"/>
    <property type="match status" value="1"/>
</dbReference>
<reference evidence="7" key="1">
    <citation type="journal article" date="2005" name="PLoS Biol.">
        <title>New insights into metabolic properties of marine bacteria encoding proteorhodopsins.</title>
        <authorList>
            <person name="Sabehi G."/>
            <person name="Loy A."/>
            <person name="Jung K.H."/>
            <person name="Partha R."/>
            <person name="Spudich J.L."/>
            <person name="Isaacson T."/>
            <person name="Hirschberg J."/>
            <person name="Wagner M."/>
            <person name="Beja O."/>
        </authorList>
    </citation>
    <scope>NUCLEOTIDE SEQUENCE</scope>
</reference>
<keyword evidence="7" id="KW-0969">Cilium</keyword>
<dbReference type="GO" id="GO:0006355">
    <property type="term" value="P:regulation of DNA-templated transcription"/>
    <property type="evidence" value="ECO:0007669"/>
    <property type="project" value="InterPro"/>
</dbReference>
<evidence type="ECO:0000259" key="6">
    <source>
        <dbReference type="PROSITE" id="PS50045"/>
    </source>
</evidence>
<evidence type="ECO:0000256" key="4">
    <source>
        <dbReference type="ARBA" id="ARBA00023125"/>
    </source>
</evidence>
<dbReference type="InterPro" id="IPR009057">
    <property type="entry name" value="Homeodomain-like_sf"/>
</dbReference>
<organism evidence="7">
    <name type="scientific">uncultured bacterium BAC17H8</name>
    <dbReference type="NCBI Taxonomy" id="332980"/>
    <lineage>
        <taxon>Bacteria</taxon>
        <taxon>environmental samples</taxon>
    </lineage>
</organism>
<dbReference type="Pfam" id="PF02954">
    <property type="entry name" value="HTH_8"/>
    <property type="match status" value="1"/>
</dbReference>
<feature type="domain" description="Sigma-54 factor interaction" evidence="6">
    <location>
        <begin position="10"/>
        <end position="238"/>
    </location>
</feature>
<keyword evidence="5" id="KW-0804">Transcription</keyword>
<dbReference type="Pfam" id="PF00158">
    <property type="entry name" value="Sigma54_activat"/>
    <property type="match status" value="1"/>
</dbReference>
<dbReference type="Pfam" id="PF25601">
    <property type="entry name" value="AAA_lid_14"/>
    <property type="match status" value="1"/>
</dbReference>
<dbReference type="PANTHER" id="PTHR32071:SF117">
    <property type="entry name" value="PTS-DEPENDENT DIHYDROXYACETONE KINASE OPERON REGULATORY PROTEIN-RELATED"/>
    <property type="match status" value="1"/>
</dbReference>
<dbReference type="GO" id="GO:0005524">
    <property type="term" value="F:ATP binding"/>
    <property type="evidence" value="ECO:0007669"/>
    <property type="project" value="UniProtKB-KW"/>
</dbReference>
<dbReference type="PROSITE" id="PS00688">
    <property type="entry name" value="SIGMA54_INTERACT_3"/>
    <property type="match status" value="1"/>
</dbReference>
<dbReference type="SMART" id="SM00382">
    <property type="entry name" value="AAA"/>
    <property type="match status" value="1"/>
</dbReference>
<dbReference type="InterPro" id="IPR003593">
    <property type="entry name" value="AAA+_ATPase"/>
</dbReference>
<dbReference type="AlphaFoldDB" id="Q4JMR1"/>
<dbReference type="GO" id="GO:0043565">
    <property type="term" value="F:sequence-specific DNA binding"/>
    <property type="evidence" value="ECO:0007669"/>
    <property type="project" value="InterPro"/>
</dbReference>
<evidence type="ECO:0000256" key="3">
    <source>
        <dbReference type="ARBA" id="ARBA00023015"/>
    </source>
</evidence>
<keyword evidence="7" id="KW-0282">Flagellum</keyword>
<dbReference type="PROSITE" id="PS00675">
    <property type="entry name" value="SIGMA54_INTERACT_1"/>
    <property type="match status" value="1"/>
</dbReference>
<protein>
    <submittedName>
        <fullName evidence="7">Predicted response regulator of flagellar motility</fullName>
    </submittedName>
</protein>
<dbReference type="Gene3D" id="3.40.50.300">
    <property type="entry name" value="P-loop containing nucleotide triphosphate hydrolases"/>
    <property type="match status" value="1"/>
</dbReference>
<evidence type="ECO:0000256" key="2">
    <source>
        <dbReference type="ARBA" id="ARBA00022840"/>
    </source>
</evidence>
<evidence type="ECO:0000256" key="1">
    <source>
        <dbReference type="ARBA" id="ARBA00022741"/>
    </source>
</evidence>
<dbReference type="InterPro" id="IPR058031">
    <property type="entry name" value="AAA_lid_NorR"/>
</dbReference>
<dbReference type="InterPro" id="IPR002078">
    <property type="entry name" value="Sigma_54_int"/>
</dbReference>
<dbReference type="InterPro" id="IPR025662">
    <property type="entry name" value="Sigma_54_int_dom_ATP-bd_1"/>
</dbReference>
<dbReference type="SUPFAM" id="SSF46689">
    <property type="entry name" value="Homeodomain-like"/>
    <property type="match status" value="1"/>
</dbReference>
<dbReference type="FunFam" id="3.40.50.300:FF:000006">
    <property type="entry name" value="DNA-binding transcriptional regulator NtrC"/>
    <property type="match status" value="1"/>
</dbReference>
<dbReference type="PRINTS" id="PR01590">
    <property type="entry name" value="HTHFIS"/>
</dbReference>
<dbReference type="PROSITE" id="PS50045">
    <property type="entry name" value="SIGMA54_INTERACT_4"/>
    <property type="match status" value="1"/>
</dbReference>
<dbReference type="Gene3D" id="1.10.10.60">
    <property type="entry name" value="Homeodomain-like"/>
    <property type="match status" value="1"/>
</dbReference>
<keyword evidence="3" id="KW-0805">Transcription regulation</keyword>